<dbReference type="Proteomes" id="UP001154282">
    <property type="component" value="Unassembled WGS sequence"/>
</dbReference>
<accession>A0AAV0NQX9</accession>
<dbReference type="EMBL" id="CAMGYJ010000008">
    <property type="protein sequence ID" value="CAI0460782.1"/>
    <property type="molecule type" value="Genomic_DNA"/>
</dbReference>
<evidence type="ECO:0000313" key="1">
    <source>
        <dbReference type="EMBL" id="CAI0460782.1"/>
    </source>
</evidence>
<comment type="caution">
    <text evidence="1">The sequence shown here is derived from an EMBL/GenBank/DDBJ whole genome shotgun (WGS) entry which is preliminary data.</text>
</comment>
<dbReference type="AlphaFoldDB" id="A0AAV0NQX9"/>
<sequence>MELSKTTSFQACVLPAVDFPVESFESVPFSELPKRAGDNRILSDVVGRLHSISG</sequence>
<evidence type="ECO:0000313" key="2">
    <source>
        <dbReference type="Proteomes" id="UP001154282"/>
    </source>
</evidence>
<gene>
    <name evidence="1" type="ORF">LITE_LOCUS34631</name>
</gene>
<keyword evidence="2" id="KW-1185">Reference proteome</keyword>
<name>A0AAV0NQX9_9ROSI</name>
<proteinExistence type="predicted"/>
<reference evidence="1" key="1">
    <citation type="submission" date="2022-08" db="EMBL/GenBank/DDBJ databases">
        <authorList>
            <person name="Gutierrez-Valencia J."/>
        </authorList>
    </citation>
    <scope>NUCLEOTIDE SEQUENCE</scope>
</reference>
<feature type="non-terminal residue" evidence="1">
    <location>
        <position position="54"/>
    </location>
</feature>
<protein>
    <submittedName>
        <fullName evidence="1">Uncharacterized protein</fullName>
    </submittedName>
</protein>
<organism evidence="1 2">
    <name type="scientific">Linum tenue</name>
    <dbReference type="NCBI Taxonomy" id="586396"/>
    <lineage>
        <taxon>Eukaryota</taxon>
        <taxon>Viridiplantae</taxon>
        <taxon>Streptophyta</taxon>
        <taxon>Embryophyta</taxon>
        <taxon>Tracheophyta</taxon>
        <taxon>Spermatophyta</taxon>
        <taxon>Magnoliopsida</taxon>
        <taxon>eudicotyledons</taxon>
        <taxon>Gunneridae</taxon>
        <taxon>Pentapetalae</taxon>
        <taxon>rosids</taxon>
        <taxon>fabids</taxon>
        <taxon>Malpighiales</taxon>
        <taxon>Linaceae</taxon>
        <taxon>Linum</taxon>
    </lineage>
</organism>